<dbReference type="PANTHER" id="PTHR33641">
    <property type="entry name" value="OS06G0133500 PROTEIN"/>
    <property type="match status" value="1"/>
</dbReference>
<organism evidence="2 3">
    <name type="scientific">Hibiscus sabdariffa</name>
    <name type="common">roselle</name>
    <dbReference type="NCBI Taxonomy" id="183260"/>
    <lineage>
        <taxon>Eukaryota</taxon>
        <taxon>Viridiplantae</taxon>
        <taxon>Streptophyta</taxon>
        <taxon>Embryophyta</taxon>
        <taxon>Tracheophyta</taxon>
        <taxon>Spermatophyta</taxon>
        <taxon>Magnoliopsida</taxon>
        <taxon>eudicotyledons</taxon>
        <taxon>Gunneridae</taxon>
        <taxon>Pentapetalae</taxon>
        <taxon>rosids</taxon>
        <taxon>malvids</taxon>
        <taxon>Malvales</taxon>
        <taxon>Malvaceae</taxon>
        <taxon>Malvoideae</taxon>
        <taxon>Hibiscus</taxon>
    </lineage>
</organism>
<evidence type="ECO:0000313" key="2">
    <source>
        <dbReference type="EMBL" id="KAK8599875.1"/>
    </source>
</evidence>
<dbReference type="PANTHER" id="PTHR33641:SF16">
    <property type="entry name" value="AVR9_CF-9 RAPIDLY ELICITED PROTEIN"/>
    <property type="match status" value="1"/>
</dbReference>
<evidence type="ECO:0000256" key="1">
    <source>
        <dbReference type="SAM" id="MobiDB-lite"/>
    </source>
</evidence>
<dbReference type="EMBL" id="JBBPBM010000001">
    <property type="protein sequence ID" value="KAK8599875.1"/>
    <property type="molecule type" value="Genomic_DNA"/>
</dbReference>
<reference evidence="2 3" key="1">
    <citation type="journal article" date="2024" name="G3 (Bethesda)">
        <title>Genome assembly of Hibiscus sabdariffa L. provides insights into metabolisms of medicinal natural products.</title>
        <authorList>
            <person name="Kim T."/>
        </authorList>
    </citation>
    <scope>NUCLEOTIDE SEQUENCE [LARGE SCALE GENOMIC DNA]</scope>
    <source>
        <strain evidence="2">TK-2024</strain>
        <tissue evidence="2">Old leaves</tissue>
    </source>
</reference>
<feature type="compositionally biased region" description="Polar residues" evidence="1">
    <location>
        <begin position="20"/>
        <end position="40"/>
    </location>
</feature>
<evidence type="ECO:0008006" key="4">
    <source>
        <dbReference type="Google" id="ProtNLM"/>
    </source>
</evidence>
<accession>A0ABR2GAP5</accession>
<name>A0ABR2GAP5_9ROSI</name>
<dbReference type="Proteomes" id="UP001472677">
    <property type="component" value="Unassembled WGS sequence"/>
</dbReference>
<proteinExistence type="predicted"/>
<protein>
    <recommendedName>
        <fullName evidence="4">Avr9/Cf-9 rapidly elicited protein 65</fullName>
    </recommendedName>
</protein>
<feature type="region of interest" description="Disordered" evidence="1">
    <location>
        <begin position="20"/>
        <end position="77"/>
    </location>
</feature>
<sequence>MMMSMFSSFEVLSSDYFGQNMKSTATPTEKSKPTEVSSSKGNEKEMVSKNSSPPSPPPSSSTVAKTPQKQRLRPRFAPELDGVHCFETIIPY</sequence>
<keyword evidence="3" id="KW-1185">Reference proteome</keyword>
<comment type="caution">
    <text evidence="2">The sequence shown here is derived from an EMBL/GenBank/DDBJ whole genome shotgun (WGS) entry which is preliminary data.</text>
</comment>
<gene>
    <name evidence="2" type="ORF">V6N12_049745</name>
</gene>
<evidence type="ECO:0000313" key="3">
    <source>
        <dbReference type="Proteomes" id="UP001472677"/>
    </source>
</evidence>